<comment type="caution">
    <text evidence="1">The sequence shown here is derived from an EMBL/GenBank/DDBJ whole genome shotgun (WGS) entry which is preliminary data.</text>
</comment>
<dbReference type="AlphaFoldDB" id="A0A8H5GDR8"/>
<dbReference type="Proteomes" id="UP000559256">
    <property type="component" value="Unassembled WGS sequence"/>
</dbReference>
<keyword evidence="2" id="KW-1185">Reference proteome</keyword>
<reference evidence="1 2" key="1">
    <citation type="journal article" date="2020" name="ISME J.">
        <title>Uncovering the hidden diversity of litter-decomposition mechanisms in mushroom-forming fungi.</title>
        <authorList>
            <person name="Floudas D."/>
            <person name="Bentzer J."/>
            <person name="Ahren D."/>
            <person name="Johansson T."/>
            <person name="Persson P."/>
            <person name="Tunlid A."/>
        </authorList>
    </citation>
    <scope>NUCLEOTIDE SEQUENCE [LARGE SCALE GENOMIC DNA]</scope>
    <source>
        <strain evidence="1 2">CBS 291.85</strain>
    </source>
</reference>
<evidence type="ECO:0000313" key="2">
    <source>
        <dbReference type="Proteomes" id="UP000559256"/>
    </source>
</evidence>
<accession>A0A8H5GDR8</accession>
<proteinExistence type="predicted"/>
<protein>
    <submittedName>
        <fullName evidence="1">Uncharacterized protein</fullName>
    </submittedName>
</protein>
<evidence type="ECO:0000313" key="1">
    <source>
        <dbReference type="EMBL" id="KAF5362925.1"/>
    </source>
</evidence>
<sequence length="480" mass="55056">MKTSLLTPPIAYELLRHPPLQNLDISTPSDEVDQAFSCLKYLAGSGRTTDVADYDRNWLNIWAWTSALIKSISAKEPPQTARGLQLRDDLITLMPCLFGYPEFTFHRKLYPHIVWSRVRRRADIFPTLIRLWMFAFDFCENHIVLWPLLLSNMRSNVAHLDDSDRYRHCRLFARTPGVLYRVFSYIITTVRCTSHYPPGGLPGEPPHIALELVHVLVAAGCRDVLELVLSHGLLDLFGLFKTRILRPRKIKTSTMTSGERLSLEVTECEERLELLYFILSMVDAAMLDDTYKGPACAHVLRMGLPMFIIRATSVVLTAKVSPERHLYPQERLFGLFSAILGHLQTTFWNKCILKSFWRSMRKVQVDHAKALEAFLDLRISLRVSTHCRRLIDVWMETFRVGEKMTTRWISLESLGVVICANPESNHSSVRVKEYTLTKGFTEDNVHDAKQCIVLNSVKSKTGRYIIIGRNVINSTTVAEY</sequence>
<organism evidence="1 2">
    <name type="scientific">Tetrapyrgos nigripes</name>
    <dbReference type="NCBI Taxonomy" id="182062"/>
    <lineage>
        <taxon>Eukaryota</taxon>
        <taxon>Fungi</taxon>
        <taxon>Dikarya</taxon>
        <taxon>Basidiomycota</taxon>
        <taxon>Agaricomycotina</taxon>
        <taxon>Agaricomycetes</taxon>
        <taxon>Agaricomycetidae</taxon>
        <taxon>Agaricales</taxon>
        <taxon>Marasmiineae</taxon>
        <taxon>Marasmiaceae</taxon>
        <taxon>Tetrapyrgos</taxon>
    </lineage>
</organism>
<gene>
    <name evidence="1" type="ORF">D9758_007058</name>
</gene>
<name>A0A8H5GDR8_9AGAR</name>
<dbReference type="EMBL" id="JAACJM010000036">
    <property type="protein sequence ID" value="KAF5362925.1"/>
    <property type="molecule type" value="Genomic_DNA"/>
</dbReference>